<dbReference type="SMART" id="SM00368">
    <property type="entry name" value="LRR_RI"/>
    <property type="match status" value="3"/>
</dbReference>
<gene>
    <name evidence="4" type="ORF">PCOR1329_LOCUS24329</name>
</gene>
<name>A0ABN9RWS0_9DINO</name>
<keyword evidence="1" id="KW-0343">GTPase activation</keyword>
<organism evidence="4 5">
    <name type="scientific">Prorocentrum cordatum</name>
    <dbReference type="NCBI Taxonomy" id="2364126"/>
    <lineage>
        <taxon>Eukaryota</taxon>
        <taxon>Sar</taxon>
        <taxon>Alveolata</taxon>
        <taxon>Dinophyceae</taxon>
        <taxon>Prorocentrales</taxon>
        <taxon>Prorocentraceae</taxon>
        <taxon>Prorocentrum</taxon>
    </lineage>
</organism>
<keyword evidence="5" id="KW-1185">Reference proteome</keyword>
<evidence type="ECO:0000256" key="3">
    <source>
        <dbReference type="ARBA" id="ARBA00022737"/>
    </source>
</evidence>
<protein>
    <submittedName>
        <fullName evidence="4">Uncharacterized protein</fullName>
    </submittedName>
</protein>
<evidence type="ECO:0000256" key="2">
    <source>
        <dbReference type="ARBA" id="ARBA00022614"/>
    </source>
</evidence>
<dbReference type="InterPro" id="IPR001611">
    <property type="entry name" value="Leu-rich_rpt"/>
</dbReference>
<dbReference type="PANTHER" id="PTHR24113:SF12">
    <property type="entry name" value="RAN GTPASE-ACTIVATING PROTEIN 1"/>
    <property type="match status" value="1"/>
</dbReference>
<evidence type="ECO:0000313" key="5">
    <source>
        <dbReference type="Proteomes" id="UP001189429"/>
    </source>
</evidence>
<dbReference type="InterPro" id="IPR027038">
    <property type="entry name" value="RanGap"/>
</dbReference>
<dbReference type="EMBL" id="CAUYUJ010008358">
    <property type="protein sequence ID" value="CAK0823712.1"/>
    <property type="molecule type" value="Genomic_DNA"/>
</dbReference>
<dbReference type="Proteomes" id="UP001189429">
    <property type="component" value="Unassembled WGS sequence"/>
</dbReference>
<dbReference type="SUPFAM" id="SSF52047">
    <property type="entry name" value="RNI-like"/>
    <property type="match status" value="1"/>
</dbReference>
<dbReference type="PANTHER" id="PTHR24113">
    <property type="entry name" value="RAN GTPASE-ACTIVATING PROTEIN 1"/>
    <property type="match status" value="1"/>
</dbReference>
<comment type="caution">
    <text evidence="4">The sequence shown here is derived from an EMBL/GenBank/DDBJ whole genome shotgun (WGS) entry which is preliminary data.</text>
</comment>
<sequence>MAKRQGRGLQLVELSLEGNRIRDDGAAALAAAVQSGGASALQRLDLEGNGIGDAGAQALGRALPYAPKLRELWLHGNAFQTVGRDALRSAWAPRDPSDLWV</sequence>
<dbReference type="Gene3D" id="3.80.10.10">
    <property type="entry name" value="Ribonuclease Inhibitor"/>
    <property type="match status" value="1"/>
</dbReference>
<dbReference type="Pfam" id="PF13516">
    <property type="entry name" value="LRR_6"/>
    <property type="match status" value="2"/>
</dbReference>
<keyword evidence="2" id="KW-0433">Leucine-rich repeat</keyword>
<accession>A0ABN9RWS0</accession>
<proteinExistence type="predicted"/>
<evidence type="ECO:0000313" key="4">
    <source>
        <dbReference type="EMBL" id="CAK0823712.1"/>
    </source>
</evidence>
<evidence type="ECO:0000256" key="1">
    <source>
        <dbReference type="ARBA" id="ARBA00022468"/>
    </source>
</evidence>
<keyword evidence="3" id="KW-0677">Repeat</keyword>
<reference evidence="4" key="1">
    <citation type="submission" date="2023-10" db="EMBL/GenBank/DDBJ databases">
        <authorList>
            <person name="Chen Y."/>
            <person name="Shah S."/>
            <person name="Dougan E. K."/>
            <person name="Thang M."/>
            <person name="Chan C."/>
        </authorList>
    </citation>
    <scope>NUCLEOTIDE SEQUENCE [LARGE SCALE GENOMIC DNA]</scope>
</reference>
<dbReference type="InterPro" id="IPR032675">
    <property type="entry name" value="LRR_dom_sf"/>
</dbReference>